<gene>
    <name evidence="2" type="ORF">RND81_07G173200</name>
</gene>
<keyword evidence="1" id="KW-0479">Metal-binding</keyword>
<dbReference type="SUPFAM" id="SSF48150">
    <property type="entry name" value="DNA-glycosylase"/>
    <property type="match status" value="1"/>
</dbReference>
<dbReference type="PANTHER" id="PTHR31116:SF29">
    <property type="entry name" value="DNA GLYCOSYLASE SUPERFAMILY PROTEIN"/>
    <property type="match status" value="1"/>
</dbReference>
<dbReference type="Proteomes" id="UP001443914">
    <property type="component" value="Unassembled WGS sequence"/>
</dbReference>
<keyword evidence="3" id="KW-1185">Reference proteome</keyword>
<sequence>MSITSVRKQVVEKNVRVFKEKNNAHNNSFFKNLKKVYPLGIHRSNSLLSVSSLSLSQTSTDESLTDNSCSLDQKITQSIESIRVVVTSPEKIRVSSPVMVAKNDVQRGSIEGCGHEVVKRCHWITKSSDKVYVSYHDEQWGVPVYDDNQLFELLSMSGMLMDYNWTEILKRRNLLRDAFGGFDVNLVAQMGEKEILEISLNKELGLAECRARCIVDNAKGIIKVMKEFGSFSSYIWGYFNFKPIINKYKFSRNVPLRTPKAETISKDLIRRGFRLVGPVILQSFTQAAGMTIDHLIDCFRYNECVSLAENPWRHM</sequence>
<dbReference type="Gene3D" id="1.10.340.30">
    <property type="entry name" value="Hypothetical protein, domain 2"/>
    <property type="match status" value="1"/>
</dbReference>
<dbReference type="InterPro" id="IPR005019">
    <property type="entry name" value="Adenine_glyco"/>
</dbReference>
<dbReference type="EMBL" id="JBDFQZ010000007">
    <property type="protein sequence ID" value="KAK9707112.1"/>
    <property type="molecule type" value="Genomic_DNA"/>
</dbReference>
<dbReference type="GO" id="GO:0046872">
    <property type="term" value="F:metal ion binding"/>
    <property type="evidence" value="ECO:0007669"/>
    <property type="project" value="UniProtKB-KW"/>
</dbReference>
<dbReference type="AlphaFoldDB" id="A0AAW1JRC4"/>
<reference evidence="2" key="1">
    <citation type="submission" date="2024-03" db="EMBL/GenBank/DDBJ databases">
        <title>WGS assembly of Saponaria officinalis var. Norfolk2.</title>
        <authorList>
            <person name="Jenkins J."/>
            <person name="Shu S."/>
            <person name="Grimwood J."/>
            <person name="Barry K."/>
            <person name="Goodstein D."/>
            <person name="Schmutz J."/>
            <person name="Leebens-Mack J."/>
            <person name="Osbourn A."/>
        </authorList>
    </citation>
    <scope>NUCLEOTIDE SEQUENCE [LARGE SCALE GENOMIC DNA]</scope>
    <source>
        <strain evidence="2">JIC</strain>
    </source>
</reference>
<feature type="binding site" evidence="1">
    <location>
        <position position="298"/>
    </location>
    <ligand>
        <name>Zn(2+)</name>
        <dbReference type="ChEBI" id="CHEBI:29105"/>
    </ligand>
</feature>
<dbReference type="InterPro" id="IPR011257">
    <property type="entry name" value="DNA_glycosylase"/>
</dbReference>
<evidence type="ECO:0000313" key="3">
    <source>
        <dbReference type="Proteomes" id="UP001443914"/>
    </source>
</evidence>
<evidence type="ECO:0008006" key="4">
    <source>
        <dbReference type="Google" id="ProtNLM"/>
    </source>
</evidence>
<accession>A0AAW1JRC4</accession>
<feature type="binding site" evidence="1">
    <location>
        <position position="121"/>
    </location>
    <ligand>
        <name>Zn(2+)</name>
        <dbReference type="ChEBI" id="CHEBI:29105"/>
    </ligand>
</feature>
<dbReference type="Pfam" id="PF03352">
    <property type="entry name" value="Adenine_glyco"/>
    <property type="match status" value="1"/>
</dbReference>
<dbReference type="GO" id="GO:0008725">
    <property type="term" value="F:DNA-3-methyladenine glycosylase activity"/>
    <property type="evidence" value="ECO:0007669"/>
    <property type="project" value="InterPro"/>
</dbReference>
<protein>
    <recommendedName>
        <fullName evidence="4">DNA-3-methyladenine glycosylase I</fullName>
    </recommendedName>
</protein>
<proteinExistence type="predicted"/>
<comment type="caution">
    <text evidence="2">The sequence shown here is derived from an EMBL/GenBank/DDBJ whole genome shotgun (WGS) entry which is preliminary data.</text>
</comment>
<evidence type="ECO:0000256" key="1">
    <source>
        <dbReference type="PIRSR" id="PIRSR605019-1"/>
    </source>
</evidence>
<dbReference type="PANTHER" id="PTHR31116">
    <property type="entry name" value="OS04G0501200 PROTEIN"/>
    <property type="match status" value="1"/>
</dbReference>
<feature type="binding site" evidence="1">
    <location>
        <position position="294"/>
    </location>
    <ligand>
        <name>Zn(2+)</name>
        <dbReference type="ChEBI" id="CHEBI:29105"/>
    </ligand>
</feature>
<name>A0AAW1JRC4_SAPOF</name>
<evidence type="ECO:0000313" key="2">
    <source>
        <dbReference type="EMBL" id="KAK9707112.1"/>
    </source>
</evidence>
<organism evidence="2 3">
    <name type="scientific">Saponaria officinalis</name>
    <name type="common">Common soapwort</name>
    <name type="synonym">Lychnis saponaria</name>
    <dbReference type="NCBI Taxonomy" id="3572"/>
    <lineage>
        <taxon>Eukaryota</taxon>
        <taxon>Viridiplantae</taxon>
        <taxon>Streptophyta</taxon>
        <taxon>Embryophyta</taxon>
        <taxon>Tracheophyta</taxon>
        <taxon>Spermatophyta</taxon>
        <taxon>Magnoliopsida</taxon>
        <taxon>eudicotyledons</taxon>
        <taxon>Gunneridae</taxon>
        <taxon>Pentapetalae</taxon>
        <taxon>Caryophyllales</taxon>
        <taxon>Caryophyllaceae</taxon>
        <taxon>Caryophylleae</taxon>
        <taxon>Saponaria</taxon>
    </lineage>
</organism>
<dbReference type="GO" id="GO:0006284">
    <property type="term" value="P:base-excision repair"/>
    <property type="evidence" value="ECO:0007669"/>
    <property type="project" value="InterPro"/>
</dbReference>
<feature type="binding site" evidence="1">
    <location>
        <position position="136"/>
    </location>
    <ligand>
        <name>Zn(2+)</name>
        <dbReference type="ChEBI" id="CHEBI:29105"/>
    </ligand>
</feature>
<keyword evidence="1" id="KW-0862">Zinc</keyword>